<evidence type="ECO:0000256" key="2">
    <source>
        <dbReference type="ARBA" id="ARBA00022448"/>
    </source>
</evidence>
<dbReference type="SUPFAM" id="SSF53850">
    <property type="entry name" value="Periplasmic binding protein-like II"/>
    <property type="match status" value="1"/>
</dbReference>
<sequence length="372" mass="40774">MSAYDQLTGGKISRRKFLGGSAALAAAGVATGAIFAPRIVKADSGKITVLNWQGYGTDEAWALDIFKKKTGIEVVHDYFNSEPEMITKLRTNPGTYDVVLTNCAWNGVASKEGLIQAIDTAKITTFQDLNPTFRDSNLLNDGGKTYGVSWVWGMTAIAYNSDVFKSAPDSIEILWNPKQAKRVAFRDDGIEAVSFAAIATGQDINHPKDMAKIKERLLALKGQVATLWSSEDEFNKLFSAKTFDLSPYWSGSAARSRSNFKLPVGYVVPKEGAIGWFDGLAIANQAPNVAGAEAFISYMTDPDFYYEWATKVGAPASANPKANERLPADDVARKIHSDEAAMKRLQYMAPLSDEERQSYSDLWTEVKAEFAK</sequence>
<protein>
    <submittedName>
        <fullName evidence="5">Extracellular solute-binding protein</fullName>
    </submittedName>
</protein>
<gene>
    <name evidence="5" type="ORF">SMD27_08110</name>
</gene>
<keyword evidence="3" id="KW-0732">Signal</keyword>
<evidence type="ECO:0000256" key="4">
    <source>
        <dbReference type="ARBA" id="ARBA00022764"/>
    </source>
</evidence>
<dbReference type="Gene3D" id="3.40.190.10">
    <property type="entry name" value="Periplasmic binding protein-like II"/>
    <property type="match status" value="2"/>
</dbReference>
<dbReference type="PANTHER" id="PTHR30222">
    <property type="entry name" value="SPERMIDINE/PUTRESCINE-BINDING PERIPLASMIC PROTEIN"/>
    <property type="match status" value="1"/>
</dbReference>
<dbReference type="RefSeq" id="WP_320507865.1">
    <property type="nucleotide sequence ID" value="NZ_JAXCLW010000002.1"/>
</dbReference>
<comment type="caution">
    <text evidence="5">The sequence shown here is derived from an EMBL/GenBank/DDBJ whole genome shotgun (WGS) entry which is preliminary data.</text>
</comment>
<keyword evidence="2" id="KW-0813">Transport</keyword>
<dbReference type="Proteomes" id="UP001279642">
    <property type="component" value="Unassembled WGS sequence"/>
</dbReference>
<dbReference type="InterPro" id="IPR019546">
    <property type="entry name" value="TAT_signal_bac_arc"/>
</dbReference>
<dbReference type="PRINTS" id="PR00909">
    <property type="entry name" value="SPERMDNBNDNG"/>
</dbReference>
<keyword evidence="6" id="KW-1185">Reference proteome</keyword>
<evidence type="ECO:0000256" key="3">
    <source>
        <dbReference type="ARBA" id="ARBA00022729"/>
    </source>
</evidence>
<dbReference type="PANTHER" id="PTHR30222:SF17">
    <property type="entry name" value="SPERMIDINE_PUTRESCINE-BINDING PERIPLASMIC PROTEIN"/>
    <property type="match status" value="1"/>
</dbReference>
<dbReference type="InterPro" id="IPR006311">
    <property type="entry name" value="TAT_signal"/>
</dbReference>
<keyword evidence="4" id="KW-0574">Periplasm</keyword>
<dbReference type="InterPro" id="IPR001188">
    <property type="entry name" value="Sperm_putr-bd"/>
</dbReference>
<dbReference type="InterPro" id="IPR006059">
    <property type="entry name" value="SBP"/>
</dbReference>
<name>A0ABU5EAI1_9PROT</name>
<proteinExistence type="predicted"/>
<dbReference type="NCBIfam" id="TIGR01409">
    <property type="entry name" value="TAT_signal_seq"/>
    <property type="match status" value="1"/>
</dbReference>
<dbReference type="EMBL" id="JAXCLW010000002">
    <property type="protein sequence ID" value="MDY0882804.1"/>
    <property type="molecule type" value="Genomic_DNA"/>
</dbReference>
<accession>A0ABU5EAI1</accession>
<evidence type="ECO:0000313" key="5">
    <source>
        <dbReference type="EMBL" id="MDY0882804.1"/>
    </source>
</evidence>
<comment type="subcellular location">
    <subcellularLocation>
        <location evidence="1">Periplasm</location>
    </subcellularLocation>
</comment>
<dbReference type="Pfam" id="PF13416">
    <property type="entry name" value="SBP_bac_8"/>
    <property type="match status" value="1"/>
</dbReference>
<dbReference type="PROSITE" id="PS51318">
    <property type="entry name" value="TAT"/>
    <property type="match status" value="1"/>
</dbReference>
<evidence type="ECO:0000313" key="6">
    <source>
        <dbReference type="Proteomes" id="UP001279642"/>
    </source>
</evidence>
<reference evidence="5 6" key="1">
    <citation type="journal article" date="2016" name="Antonie Van Leeuwenhoek">
        <title>Dongia soli sp. nov., isolated from soil from Dokdo, Korea.</title>
        <authorList>
            <person name="Kim D.U."/>
            <person name="Lee H."/>
            <person name="Kim H."/>
            <person name="Kim S.G."/>
            <person name="Ka J.O."/>
        </authorList>
    </citation>
    <scope>NUCLEOTIDE SEQUENCE [LARGE SCALE GENOMIC DNA]</scope>
    <source>
        <strain evidence="5 6">D78</strain>
    </source>
</reference>
<organism evidence="5 6">
    <name type="scientific">Dongia soli</name>
    <dbReference type="NCBI Taxonomy" id="600628"/>
    <lineage>
        <taxon>Bacteria</taxon>
        <taxon>Pseudomonadati</taxon>
        <taxon>Pseudomonadota</taxon>
        <taxon>Alphaproteobacteria</taxon>
        <taxon>Rhodospirillales</taxon>
        <taxon>Dongiaceae</taxon>
        <taxon>Dongia</taxon>
    </lineage>
</organism>
<evidence type="ECO:0000256" key="1">
    <source>
        <dbReference type="ARBA" id="ARBA00004418"/>
    </source>
</evidence>